<keyword evidence="1" id="KW-0732">Signal</keyword>
<protein>
    <submittedName>
        <fullName evidence="2">ABC transporter substrate-binding protein</fullName>
    </submittedName>
</protein>
<gene>
    <name evidence="2" type="ORF">J34TS1_14650</name>
</gene>
<dbReference type="Gene3D" id="3.40.190.10">
    <property type="entry name" value="Periplasmic binding protein-like II"/>
    <property type="match status" value="2"/>
</dbReference>
<name>A0A919YCU9_9BACL</name>
<reference evidence="2 3" key="1">
    <citation type="submission" date="2021-03" db="EMBL/GenBank/DDBJ databases">
        <title>Antimicrobial resistance genes in bacteria isolated from Japanese honey, and their potential for conferring macrolide and lincosamide resistance in the American foulbrood pathogen Paenibacillus larvae.</title>
        <authorList>
            <person name="Okamoto M."/>
            <person name="Kumagai M."/>
            <person name="Kanamori H."/>
            <person name="Takamatsu D."/>
        </authorList>
    </citation>
    <scope>NUCLEOTIDE SEQUENCE [LARGE SCALE GENOMIC DNA]</scope>
    <source>
        <strain evidence="2 3">J34TS1</strain>
    </source>
</reference>
<dbReference type="AlphaFoldDB" id="A0A919YCU9"/>
<dbReference type="Proteomes" id="UP000682811">
    <property type="component" value="Unassembled WGS sequence"/>
</dbReference>
<comment type="caution">
    <text evidence="2">The sequence shown here is derived from an EMBL/GenBank/DDBJ whole genome shotgun (WGS) entry which is preliminary data.</text>
</comment>
<evidence type="ECO:0000313" key="3">
    <source>
        <dbReference type="Proteomes" id="UP000682811"/>
    </source>
</evidence>
<accession>A0A919YCU9</accession>
<dbReference type="EMBL" id="BORT01000004">
    <property type="protein sequence ID" value="GIO46700.1"/>
    <property type="molecule type" value="Genomic_DNA"/>
</dbReference>
<dbReference type="SUPFAM" id="SSF53850">
    <property type="entry name" value="Periplasmic binding protein-like II"/>
    <property type="match status" value="1"/>
</dbReference>
<dbReference type="RefSeq" id="WP_194235302.1">
    <property type="nucleotide sequence ID" value="NZ_AP025343.1"/>
</dbReference>
<feature type="chain" id="PRO_5037732547" evidence="1">
    <location>
        <begin position="27"/>
        <end position="533"/>
    </location>
</feature>
<organism evidence="2 3">
    <name type="scientific">Paenibacillus azoreducens</name>
    <dbReference type="NCBI Taxonomy" id="116718"/>
    <lineage>
        <taxon>Bacteria</taxon>
        <taxon>Bacillati</taxon>
        <taxon>Bacillota</taxon>
        <taxon>Bacilli</taxon>
        <taxon>Bacillales</taxon>
        <taxon>Paenibacillaceae</taxon>
        <taxon>Paenibacillus</taxon>
    </lineage>
</organism>
<keyword evidence="3" id="KW-1185">Reference proteome</keyword>
<feature type="signal peptide" evidence="1">
    <location>
        <begin position="1"/>
        <end position="26"/>
    </location>
</feature>
<evidence type="ECO:0000313" key="2">
    <source>
        <dbReference type="EMBL" id="GIO46700.1"/>
    </source>
</evidence>
<evidence type="ECO:0000256" key="1">
    <source>
        <dbReference type="SAM" id="SignalP"/>
    </source>
</evidence>
<proteinExistence type="predicted"/>
<dbReference type="PROSITE" id="PS51257">
    <property type="entry name" value="PROKAR_LIPOPROTEIN"/>
    <property type="match status" value="1"/>
</dbReference>
<sequence length="533" mass="60610">MKTKKKLSFKPLLAVALSAVMLTATACSKEAASGGNEKDQDGGYKDKLKISVAQTTEVKDGQLDNEFHKYWMDKFNIEWDYNYIQWDSWPEKLRLWINSGDLPDVASWNYVHGDFMNYVDQGLLYKFPDDWKERWPNIAAAYKQTGLGDKLEELTGGTYILPKPVYYENKPADPLVNQIGVIALRKDWAKAVGFELKDEYTTSELMKYAELVKEKDPGKLGSKLVPISYNADDALTNIIMANSEHSRVESAFYKGEDGKFHWGPADPETLTGLKLMQKAYKEGLLNPEFYTWKNSEGSDNFKVKGVAAITSLGGLASYRQDMDKAMKKNLGVDSDELVHTAIVLGDDGKYRNLEQPNFWSSLIFSPNISKEKFERIMDLIDYSTSKEGQLLVNMGFEGKDWKYDDNKELVSLLPEGTSLEDKYPARFEGLYVLGDDFSIINPAIKKEYRDTAVKHYKNKAKFGSEGGKLATYDWDVQLYDSKAKSQASFEYQNEYANLILQSGDLEANWKKWVESKQSLVKPVLDELNSKFAK</sequence>